<sequence length="254" mass="28899">MTKKQQLDGVEAEKAEAMRRYNNQRRFRNIVRAAAVAFFCYLWFPTLQAACDWFNRTGAVINLTNRALVFFFVNVLVGSIFLLSRDHGDEDSRSVGSNEPDLYDQYTSFSAVTVAVTASDEDDSKKKIVPTFITVVHEEEEVVAEKQIVPAEEEVVVEAVTTENKVIRPATEFRRTESERRKGNKREVTKIRRTESANAAIERLNSEEFRLKVEAFIMEKKRCLVQEKNDVVGWREDGSYGLELVGADSSHGSC</sequence>
<feature type="transmembrane region" description="Helical" evidence="1">
    <location>
        <begin position="29"/>
        <end position="47"/>
    </location>
</feature>
<evidence type="ECO:0008006" key="4">
    <source>
        <dbReference type="Google" id="ProtNLM"/>
    </source>
</evidence>
<dbReference type="OrthoDB" id="1082160at2759"/>
<feature type="transmembrane region" description="Helical" evidence="1">
    <location>
        <begin position="67"/>
        <end position="84"/>
    </location>
</feature>
<dbReference type="AlphaFoldDB" id="A0A0D3D0V9"/>
<evidence type="ECO:0000256" key="1">
    <source>
        <dbReference type="SAM" id="Phobius"/>
    </source>
</evidence>
<reference evidence="2 3" key="1">
    <citation type="journal article" date="2014" name="Genome Biol.">
        <title>Transcriptome and methylome profiling reveals relics of genome dominance in the mesopolyploid Brassica oleracea.</title>
        <authorList>
            <person name="Parkin I.A."/>
            <person name="Koh C."/>
            <person name="Tang H."/>
            <person name="Robinson S.J."/>
            <person name="Kagale S."/>
            <person name="Clarke W.E."/>
            <person name="Town C.D."/>
            <person name="Nixon J."/>
            <person name="Krishnakumar V."/>
            <person name="Bidwell S.L."/>
            <person name="Denoeud F."/>
            <person name="Belcram H."/>
            <person name="Links M.G."/>
            <person name="Just J."/>
            <person name="Clarke C."/>
            <person name="Bender T."/>
            <person name="Huebert T."/>
            <person name="Mason A.S."/>
            <person name="Pires J.C."/>
            <person name="Barker G."/>
            <person name="Moore J."/>
            <person name="Walley P.G."/>
            <person name="Manoli S."/>
            <person name="Batley J."/>
            <person name="Edwards D."/>
            <person name="Nelson M.N."/>
            <person name="Wang X."/>
            <person name="Paterson A.H."/>
            <person name="King G."/>
            <person name="Bancroft I."/>
            <person name="Chalhoub B."/>
            <person name="Sharpe A.G."/>
        </authorList>
    </citation>
    <scope>NUCLEOTIDE SEQUENCE</scope>
    <source>
        <strain evidence="2 3">cv. TO1000</strain>
    </source>
</reference>
<dbReference type="HOGENOM" id="CLU_960896_0_0_1"/>
<dbReference type="RefSeq" id="XP_013589800.1">
    <property type="nucleotide sequence ID" value="XM_013734346.1"/>
</dbReference>
<organism evidence="2 3">
    <name type="scientific">Brassica oleracea var. oleracea</name>
    <dbReference type="NCBI Taxonomy" id="109376"/>
    <lineage>
        <taxon>Eukaryota</taxon>
        <taxon>Viridiplantae</taxon>
        <taxon>Streptophyta</taxon>
        <taxon>Embryophyta</taxon>
        <taxon>Tracheophyta</taxon>
        <taxon>Spermatophyta</taxon>
        <taxon>Magnoliopsida</taxon>
        <taxon>eudicotyledons</taxon>
        <taxon>Gunneridae</taxon>
        <taxon>Pentapetalae</taxon>
        <taxon>rosids</taxon>
        <taxon>malvids</taxon>
        <taxon>Brassicales</taxon>
        <taxon>Brassicaceae</taxon>
        <taxon>Brassiceae</taxon>
        <taxon>Brassica</taxon>
    </lineage>
</organism>
<keyword evidence="1" id="KW-1133">Transmembrane helix</keyword>
<protein>
    <recommendedName>
        <fullName evidence="4">DUF4408 domain-containing protein</fullName>
    </recommendedName>
</protein>
<name>A0A0D3D0V9_BRAOL</name>
<keyword evidence="1" id="KW-0812">Transmembrane</keyword>
<keyword evidence="3" id="KW-1185">Reference proteome</keyword>
<accession>A0A0D3D0V9</accession>
<dbReference type="Gramene" id="Bo6g119540.1">
    <property type="protein sequence ID" value="Bo6g119540.1"/>
    <property type="gene ID" value="Bo6g119540"/>
</dbReference>
<keyword evidence="1" id="KW-0472">Membrane</keyword>
<dbReference type="KEGG" id="boe:106298252"/>
<dbReference type="PANTHER" id="PTHR33640:SF23">
    <property type="entry name" value="DUF4408 DOMAIN-CONTAINING PROTEIN"/>
    <property type="match status" value="1"/>
</dbReference>
<evidence type="ECO:0000313" key="2">
    <source>
        <dbReference type="EnsemblPlants" id="Bo6g119540.1"/>
    </source>
</evidence>
<proteinExistence type="predicted"/>
<evidence type="ECO:0000313" key="3">
    <source>
        <dbReference type="Proteomes" id="UP000032141"/>
    </source>
</evidence>
<dbReference type="EnsemblPlants" id="Bo6g119540.1">
    <property type="protein sequence ID" value="Bo6g119540.1"/>
    <property type="gene ID" value="Bo6g119540"/>
</dbReference>
<dbReference type="PANTHER" id="PTHR33640">
    <property type="entry name" value="TRANSMEMBRANE PROTEIN"/>
    <property type="match status" value="1"/>
</dbReference>
<dbReference type="GeneID" id="106298252"/>
<dbReference type="OMA" id="NIAHYTK"/>
<dbReference type="Proteomes" id="UP000032141">
    <property type="component" value="Chromosome C6"/>
</dbReference>
<reference evidence="2" key="2">
    <citation type="submission" date="2015-03" db="UniProtKB">
        <authorList>
            <consortium name="EnsemblPlants"/>
        </authorList>
    </citation>
    <scope>IDENTIFICATION</scope>
</reference>